<evidence type="ECO:0000259" key="1">
    <source>
        <dbReference type="SMART" id="SM00857"/>
    </source>
</evidence>
<dbReference type="EMBL" id="JBHSBH010000015">
    <property type="protein sequence ID" value="MFC3998962.1"/>
    <property type="molecule type" value="Genomic_DNA"/>
</dbReference>
<dbReference type="InterPro" id="IPR036162">
    <property type="entry name" value="Resolvase-like_N_sf"/>
</dbReference>
<evidence type="ECO:0000313" key="3">
    <source>
        <dbReference type="Proteomes" id="UP001595847"/>
    </source>
</evidence>
<dbReference type="InterPro" id="IPR011109">
    <property type="entry name" value="DNA_bind_recombinase_dom"/>
</dbReference>
<dbReference type="InterPro" id="IPR006119">
    <property type="entry name" value="Resolv_N"/>
</dbReference>
<gene>
    <name evidence="2" type="ORF">ACFOVU_23775</name>
</gene>
<dbReference type="InterPro" id="IPR050639">
    <property type="entry name" value="SSR_resolvase"/>
</dbReference>
<dbReference type="Pfam" id="PF07508">
    <property type="entry name" value="Recombinase"/>
    <property type="match status" value="1"/>
</dbReference>
<dbReference type="Proteomes" id="UP001595847">
    <property type="component" value="Unassembled WGS sequence"/>
</dbReference>
<dbReference type="SUPFAM" id="SSF53041">
    <property type="entry name" value="Resolvase-like"/>
    <property type="match status" value="1"/>
</dbReference>
<organism evidence="2 3">
    <name type="scientific">Nocardiopsis sediminis</name>
    <dbReference type="NCBI Taxonomy" id="1778267"/>
    <lineage>
        <taxon>Bacteria</taxon>
        <taxon>Bacillati</taxon>
        <taxon>Actinomycetota</taxon>
        <taxon>Actinomycetes</taxon>
        <taxon>Streptosporangiales</taxon>
        <taxon>Nocardiopsidaceae</taxon>
        <taxon>Nocardiopsis</taxon>
    </lineage>
</organism>
<feature type="domain" description="Resolvase/invertase-type recombinase catalytic" evidence="1">
    <location>
        <begin position="12"/>
        <end position="162"/>
    </location>
</feature>
<proteinExistence type="predicted"/>
<comment type="caution">
    <text evidence="2">The sequence shown here is derived from an EMBL/GenBank/DDBJ whole genome shotgun (WGS) entry which is preliminary data.</text>
</comment>
<dbReference type="PANTHER" id="PTHR30461">
    <property type="entry name" value="DNA-INVERTASE FROM LAMBDOID PROPHAGE"/>
    <property type="match status" value="1"/>
</dbReference>
<name>A0ABV8FS73_9ACTN</name>
<accession>A0ABV8FS73</accession>
<protein>
    <submittedName>
        <fullName evidence="2">Recombinase family protein</fullName>
    </submittedName>
</protein>
<keyword evidence="3" id="KW-1185">Reference proteome</keyword>
<dbReference type="PANTHER" id="PTHR30461:SF23">
    <property type="entry name" value="DNA RECOMBINASE-RELATED"/>
    <property type="match status" value="1"/>
</dbReference>
<dbReference type="CDD" id="cd00338">
    <property type="entry name" value="Ser_Recombinase"/>
    <property type="match status" value="1"/>
</dbReference>
<evidence type="ECO:0000313" key="2">
    <source>
        <dbReference type="EMBL" id="MFC3998962.1"/>
    </source>
</evidence>
<dbReference type="RefSeq" id="WP_378537142.1">
    <property type="nucleotide sequence ID" value="NZ_JBHSBH010000015.1"/>
</dbReference>
<reference evidence="3" key="1">
    <citation type="journal article" date="2019" name="Int. J. Syst. Evol. Microbiol.">
        <title>The Global Catalogue of Microorganisms (GCM) 10K type strain sequencing project: providing services to taxonomists for standard genome sequencing and annotation.</title>
        <authorList>
            <consortium name="The Broad Institute Genomics Platform"/>
            <consortium name="The Broad Institute Genome Sequencing Center for Infectious Disease"/>
            <person name="Wu L."/>
            <person name="Ma J."/>
        </authorList>
    </citation>
    <scope>NUCLEOTIDE SEQUENCE [LARGE SCALE GENOMIC DNA]</scope>
    <source>
        <strain evidence="3">TBRC 1826</strain>
    </source>
</reference>
<dbReference type="SMART" id="SM00857">
    <property type="entry name" value="Resolvase"/>
    <property type="match status" value="1"/>
</dbReference>
<dbReference type="Gene3D" id="3.40.50.1390">
    <property type="entry name" value="Resolvase, N-terminal catalytic domain"/>
    <property type="match status" value="1"/>
</dbReference>
<dbReference type="InterPro" id="IPR038109">
    <property type="entry name" value="DNA_bind_recomb_sf"/>
</dbReference>
<sequence length="507" mass="57089">MAPQHTTDDRIHVDYSRISLDQSGTGDGVSSQHDDNVDFAAEDGRDITRSYADNDVSAFSGAPRKDYERLLSDIRLNTIASVTIWHANRLHRQVVEADAFMQLCIEMNVRVYSYSRGAEYNFRRHQGRQDFLEDTLKAQGESGHRGDRVALARRRQGRNGTYGGGRRPYGWGVDSGRVRSVCVNPKAPPLERVYEERPVLDMTQHNIEERDEIRRWADDLDDGVKLNQILLDLKKRGVLTVSQKAGKTLRRGGRDVEHQGWTSKVIRGILTHPRVSGHSVHKGEIVKWNAWPEIISEERRQNFIELFSDPARRVSPGNTPRWFASRIAECAEHPESTHAVGRKSGGKLAYKCFEGGHCYHDAESLDRYLEFCVIDRLSRPDLADLVKAKPDVDVPKLRAEKATLRTRKSEAAMAFANGEIDAAQLATISTVVEAQISEIDGKLSESTSHSPLSPFVGAENAAQLWDTLSLGRRREILRLLFRVVLYPLGRGRGKRHAWDGVEVLDAA</sequence>
<dbReference type="Pfam" id="PF00239">
    <property type="entry name" value="Resolvase"/>
    <property type="match status" value="1"/>
</dbReference>
<dbReference type="Gene3D" id="3.90.1750.20">
    <property type="entry name" value="Putative Large Serine Recombinase, Chain B, Domain 2"/>
    <property type="match status" value="1"/>
</dbReference>